<proteinExistence type="predicted"/>
<accession>X1FR08</accession>
<name>X1FR08_9ZZZZ</name>
<sequence>MIFDEIITKYTVVIIDGVHDSISVINYSVPRNNVMRSIDCPNATTMR</sequence>
<dbReference type="EMBL" id="BARU01000638">
    <property type="protein sequence ID" value="GAH23198.1"/>
    <property type="molecule type" value="Genomic_DNA"/>
</dbReference>
<reference evidence="1" key="1">
    <citation type="journal article" date="2014" name="Front. Microbiol.">
        <title>High frequency of phylogenetically diverse reductive dehalogenase-homologous genes in deep subseafloor sedimentary metagenomes.</title>
        <authorList>
            <person name="Kawai M."/>
            <person name="Futagami T."/>
            <person name="Toyoda A."/>
            <person name="Takaki Y."/>
            <person name="Nishi S."/>
            <person name="Hori S."/>
            <person name="Arai W."/>
            <person name="Tsubouchi T."/>
            <person name="Morono Y."/>
            <person name="Uchiyama I."/>
            <person name="Ito T."/>
            <person name="Fujiyama A."/>
            <person name="Inagaki F."/>
            <person name="Takami H."/>
        </authorList>
    </citation>
    <scope>NUCLEOTIDE SEQUENCE</scope>
    <source>
        <strain evidence="1">Expedition CK06-06</strain>
    </source>
</reference>
<dbReference type="AlphaFoldDB" id="X1FR08"/>
<gene>
    <name evidence="1" type="ORF">S03H2_02016</name>
</gene>
<organism evidence="1">
    <name type="scientific">marine sediment metagenome</name>
    <dbReference type="NCBI Taxonomy" id="412755"/>
    <lineage>
        <taxon>unclassified sequences</taxon>
        <taxon>metagenomes</taxon>
        <taxon>ecological metagenomes</taxon>
    </lineage>
</organism>
<evidence type="ECO:0000313" key="1">
    <source>
        <dbReference type="EMBL" id="GAH23198.1"/>
    </source>
</evidence>
<comment type="caution">
    <text evidence="1">The sequence shown here is derived from an EMBL/GenBank/DDBJ whole genome shotgun (WGS) entry which is preliminary data.</text>
</comment>
<protein>
    <submittedName>
        <fullName evidence="1">Uncharacterized protein</fullName>
    </submittedName>
</protein>